<proteinExistence type="predicted"/>
<protein>
    <submittedName>
        <fullName evidence="9">4Fe-4S binding protein</fullName>
    </submittedName>
</protein>
<name>A0ABU4PEB1_AZOBR</name>
<evidence type="ECO:0000256" key="6">
    <source>
        <dbReference type="ARBA" id="ARBA00023014"/>
    </source>
</evidence>
<evidence type="ECO:0000256" key="3">
    <source>
        <dbReference type="ARBA" id="ARBA00022723"/>
    </source>
</evidence>
<feature type="transmembrane region" description="Helical" evidence="7">
    <location>
        <begin position="369"/>
        <end position="388"/>
    </location>
</feature>
<dbReference type="PANTHER" id="PTHR30176:SF3">
    <property type="entry name" value="FERREDOXIN-TYPE PROTEIN NAPH"/>
    <property type="match status" value="1"/>
</dbReference>
<keyword evidence="5" id="KW-0408">Iron</keyword>
<dbReference type="InterPro" id="IPR051684">
    <property type="entry name" value="Electron_Trans/Redox"/>
</dbReference>
<feature type="transmembrane region" description="Helical" evidence="7">
    <location>
        <begin position="257"/>
        <end position="276"/>
    </location>
</feature>
<evidence type="ECO:0000256" key="7">
    <source>
        <dbReference type="SAM" id="Phobius"/>
    </source>
</evidence>
<evidence type="ECO:0000256" key="2">
    <source>
        <dbReference type="ARBA" id="ARBA00022485"/>
    </source>
</evidence>
<feature type="transmembrane region" description="Helical" evidence="7">
    <location>
        <begin position="316"/>
        <end position="349"/>
    </location>
</feature>
<gene>
    <name evidence="9" type="ORF">SIM66_32760</name>
</gene>
<evidence type="ECO:0000256" key="1">
    <source>
        <dbReference type="ARBA" id="ARBA00022448"/>
    </source>
</evidence>
<keyword evidence="10" id="KW-1185">Reference proteome</keyword>
<dbReference type="EMBL" id="JAWXYC010000007">
    <property type="protein sequence ID" value="MDX5955942.1"/>
    <property type="molecule type" value="Genomic_DNA"/>
</dbReference>
<feature type="domain" description="4Fe-4S ferredoxin-type" evidence="8">
    <location>
        <begin position="63"/>
        <end position="103"/>
    </location>
</feature>
<feature type="transmembrane region" description="Helical" evidence="7">
    <location>
        <begin position="400"/>
        <end position="423"/>
    </location>
</feature>
<reference evidence="9 10" key="1">
    <citation type="submission" date="2023-11" db="EMBL/GenBank/DDBJ databases">
        <title>MicrobeMod: A computational toolkit for identifying prokaryotic methylation and restriction-modification with nanopore sequencing.</title>
        <authorList>
            <person name="Crits-Christoph A."/>
            <person name="Kang S.C."/>
            <person name="Lee H."/>
            <person name="Ostrov N."/>
        </authorList>
    </citation>
    <scope>NUCLEOTIDE SEQUENCE [LARGE SCALE GENOMIC DNA]</scope>
    <source>
        <strain evidence="9 10">ATCC 29145</strain>
    </source>
</reference>
<keyword evidence="1" id="KW-0813">Transport</keyword>
<dbReference type="RefSeq" id="WP_051140364.1">
    <property type="nucleotide sequence ID" value="NZ_CP012918.1"/>
</dbReference>
<feature type="domain" description="4Fe-4S ferredoxin-type" evidence="8">
    <location>
        <begin position="143"/>
        <end position="181"/>
    </location>
</feature>
<evidence type="ECO:0000259" key="8">
    <source>
        <dbReference type="Pfam" id="PF12801"/>
    </source>
</evidence>
<keyword evidence="4" id="KW-0249">Electron transport</keyword>
<feature type="transmembrane region" description="Helical" evidence="7">
    <location>
        <begin position="429"/>
        <end position="451"/>
    </location>
</feature>
<feature type="transmembrane region" description="Helical" evidence="7">
    <location>
        <begin position="108"/>
        <end position="125"/>
    </location>
</feature>
<keyword evidence="6" id="KW-0411">Iron-sulfur</keyword>
<dbReference type="InterPro" id="IPR017896">
    <property type="entry name" value="4Fe4S_Fe-S-bd"/>
</dbReference>
<sequence>MIVNRATRVIEAFAFRHRDRLVWLHAATAVAFIAVIVVPVFLPDPPGNATPLNHWVTSANYALWGLWFPLVFLSVIVTGRSWCGLLCPMGAAAEWANKYGPKRAVPGWLKWEGTPVVSFLIITILGQTVGVRDHPEAALEVFGGTMLAAVLLGWLYGRRKRAWCRHVCPIGLLLGVFSRIGAVQFAPKVKRDGGDAWTEKGVCPTMIDLPRKEESRHCIQCFRCVNPQTKGSLELRLRTPGAEIERIRHHNPNAAEVWFLFLGTGIALGGFLWLVLPEYQQLRQAIGIWAVEREMFWISKPGPWWLMSVHPERREVFVWLDFFLIVGFMLLVMTAMAVALGALTAMAAWLGGLSDPLASFRKRFVELGYQYAPVAMVSLVVGLGGALFEPLGDLAGAAKGVLFAGGILWSLWLGWMILAFQGLGRGARLLALVPGLIGTFAVALSWWPAIFGP</sequence>
<dbReference type="Pfam" id="PF12801">
    <property type="entry name" value="Fer4_5"/>
    <property type="match status" value="2"/>
</dbReference>
<feature type="transmembrane region" description="Helical" evidence="7">
    <location>
        <begin position="62"/>
        <end position="87"/>
    </location>
</feature>
<keyword evidence="7" id="KW-1133">Transmembrane helix</keyword>
<keyword evidence="7" id="KW-0472">Membrane</keyword>
<evidence type="ECO:0000256" key="5">
    <source>
        <dbReference type="ARBA" id="ARBA00023004"/>
    </source>
</evidence>
<keyword evidence="7" id="KW-0812">Transmembrane</keyword>
<accession>A0ABU4PEB1</accession>
<feature type="transmembrane region" description="Helical" evidence="7">
    <location>
        <begin position="21"/>
        <end position="42"/>
    </location>
</feature>
<evidence type="ECO:0000313" key="9">
    <source>
        <dbReference type="EMBL" id="MDX5955942.1"/>
    </source>
</evidence>
<feature type="transmembrane region" description="Helical" evidence="7">
    <location>
        <begin position="137"/>
        <end position="155"/>
    </location>
</feature>
<dbReference type="PANTHER" id="PTHR30176">
    <property type="entry name" value="FERREDOXIN-TYPE PROTEIN NAPH"/>
    <property type="match status" value="1"/>
</dbReference>
<evidence type="ECO:0000256" key="4">
    <source>
        <dbReference type="ARBA" id="ARBA00022982"/>
    </source>
</evidence>
<evidence type="ECO:0000313" key="10">
    <source>
        <dbReference type="Proteomes" id="UP001277471"/>
    </source>
</evidence>
<dbReference type="Proteomes" id="UP001277471">
    <property type="component" value="Unassembled WGS sequence"/>
</dbReference>
<comment type="caution">
    <text evidence="9">The sequence shown here is derived from an EMBL/GenBank/DDBJ whole genome shotgun (WGS) entry which is preliminary data.</text>
</comment>
<organism evidence="9 10">
    <name type="scientific">Azospirillum brasilense</name>
    <dbReference type="NCBI Taxonomy" id="192"/>
    <lineage>
        <taxon>Bacteria</taxon>
        <taxon>Pseudomonadati</taxon>
        <taxon>Pseudomonadota</taxon>
        <taxon>Alphaproteobacteria</taxon>
        <taxon>Rhodospirillales</taxon>
        <taxon>Azospirillaceae</taxon>
        <taxon>Azospirillum</taxon>
    </lineage>
</organism>
<keyword evidence="3" id="KW-0479">Metal-binding</keyword>
<keyword evidence="2" id="KW-0004">4Fe-4S</keyword>